<accession>A0A8K0X8V4</accession>
<comment type="caution">
    <text evidence="2">The sequence shown here is derived from an EMBL/GenBank/DDBJ whole genome shotgun (WGS) entry which is preliminary data.</text>
</comment>
<proteinExistence type="predicted"/>
<evidence type="ECO:0000256" key="1">
    <source>
        <dbReference type="SAM" id="MobiDB-lite"/>
    </source>
</evidence>
<keyword evidence="3" id="KW-1185">Reference proteome</keyword>
<gene>
    <name evidence="2" type="ORF">B0T11DRAFT_271871</name>
</gene>
<feature type="compositionally biased region" description="Basic and acidic residues" evidence="1">
    <location>
        <begin position="97"/>
        <end position="108"/>
    </location>
</feature>
<evidence type="ECO:0000313" key="3">
    <source>
        <dbReference type="Proteomes" id="UP000813385"/>
    </source>
</evidence>
<dbReference type="EMBL" id="JAGPXD010000001">
    <property type="protein sequence ID" value="KAH7376232.1"/>
    <property type="molecule type" value="Genomic_DNA"/>
</dbReference>
<dbReference type="OrthoDB" id="4926992at2759"/>
<dbReference type="Proteomes" id="UP000813385">
    <property type="component" value="Unassembled WGS sequence"/>
</dbReference>
<dbReference type="AlphaFoldDB" id="A0A8K0X8V4"/>
<protein>
    <submittedName>
        <fullName evidence="2">Uncharacterized protein</fullName>
    </submittedName>
</protein>
<reference evidence="2" key="1">
    <citation type="journal article" date="2021" name="Nat. Commun.">
        <title>Genetic determinants of endophytism in the Arabidopsis root mycobiome.</title>
        <authorList>
            <person name="Mesny F."/>
            <person name="Miyauchi S."/>
            <person name="Thiergart T."/>
            <person name="Pickel B."/>
            <person name="Atanasova L."/>
            <person name="Karlsson M."/>
            <person name="Huettel B."/>
            <person name="Barry K.W."/>
            <person name="Haridas S."/>
            <person name="Chen C."/>
            <person name="Bauer D."/>
            <person name="Andreopoulos W."/>
            <person name="Pangilinan J."/>
            <person name="LaButti K."/>
            <person name="Riley R."/>
            <person name="Lipzen A."/>
            <person name="Clum A."/>
            <person name="Drula E."/>
            <person name="Henrissat B."/>
            <person name="Kohler A."/>
            <person name="Grigoriev I.V."/>
            <person name="Martin F.M."/>
            <person name="Hacquard S."/>
        </authorList>
    </citation>
    <scope>NUCLEOTIDE SEQUENCE</scope>
    <source>
        <strain evidence="2">MPI-CAGE-AT-0016</strain>
    </source>
</reference>
<sequence>MPCDQFEDQCQELIKGTEGPSASRGSRSHQTAMKLVKHRLILQGIWRNEWNAKAIGAFDTPGARWKHEDPEESEADLRHDTDADATAAAAEAGPSSGKREIEPRRRPVSAEERLRIAERRRVREASRPLPQFIAQISLETKRIFDKGNVRDTYPNSINTDAPDIADVNSRAYKHVKAKWVKRGIWNDNWGVLPGMSWKHERFVEKVEVSANGRGK</sequence>
<name>A0A8K0X8V4_9PEZI</name>
<feature type="region of interest" description="Disordered" evidence="1">
    <location>
        <begin position="85"/>
        <end position="108"/>
    </location>
</feature>
<organism evidence="2 3">
    <name type="scientific">Plectosphaerella cucumerina</name>
    <dbReference type="NCBI Taxonomy" id="40658"/>
    <lineage>
        <taxon>Eukaryota</taxon>
        <taxon>Fungi</taxon>
        <taxon>Dikarya</taxon>
        <taxon>Ascomycota</taxon>
        <taxon>Pezizomycotina</taxon>
        <taxon>Sordariomycetes</taxon>
        <taxon>Hypocreomycetidae</taxon>
        <taxon>Glomerellales</taxon>
        <taxon>Plectosphaerellaceae</taxon>
        <taxon>Plectosphaerella</taxon>
    </lineage>
</organism>
<evidence type="ECO:0000313" key="2">
    <source>
        <dbReference type="EMBL" id="KAH7376232.1"/>
    </source>
</evidence>